<dbReference type="InterPro" id="IPR008949">
    <property type="entry name" value="Isoprenoid_synthase_dom_sf"/>
</dbReference>
<dbReference type="PANTHER" id="PTHR12001:SF69">
    <property type="entry name" value="ALL TRANS-POLYPRENYL-DIPHOSPHATE SYNTHASE PDSS1"/>
    <property type="match status" value="1"/>
</dbReference>
<organism evidence="7 8">
    <name type="scientific">Flavivirga aquimarina</name>
    <dbReference type="NCBI Taxonomy" id="2027862"/>
    <lineage>
        <taxon>Bacteria</taxon>
        <taxon>Pseudomonadati</taxon>
        <taxon>Bacteroidota</taxon>
        <taxon>Flavobacteriia</taxon>
        <taxon>Flavobacteriales</taxon>
        <taxon>Flavobacteriaceae</taxon>
        <taxon>Flavivirga</taxon>
    </lineage>
</organism>
<comment type="caution">
    <text evidence="7">The sequence shown here is derived from an EMBL/GenBank/DDBJ whole genome shotgun (WGS) entry which is preliminary data.</text>
</comment>
<dbReference type="PROSITE" id="PS00444">
    <property type="entry name" value="POLYPRENYL_SYNTHASE_2"/>
    <property type="match status" value="1"/>
</dbReference>
<evidence type="ECO:0000313" key="7">
    <source>
        <dbReference type="EMBL" id="MDO5972021.1"/>
    </source>
</evidence>
<protein>
    <submittedName>
        <fullName evidence="7">Polyprenyl synthetase family protein</fullName>
    </submittedName>
</protein>
<dbReference type="RefSeq" id="WP_303279739.1">
    <property type="nucleotide sequence ID" value="NZ_JAUOEK010000183.1"/>
</dbReference>
<comment type="similarity">
    <text evidence="2 6">Belongs to the FPP/GGPP synthase family.</text>
</comment>
<evidence type="ECO:0000256" key="2">
    <source>
        <dbReference type="ARBA" id="ARBA00006706"/>
    </source>
</evidence>
<evidence type="ECO:0000256" key="1">
    <source>
        <dbReference type="ARBA" id="ARBA00001946"/>
    </source>
</evidence>
<dbReference type="Gene3D" id="1.10.600.10">
    <property type="entry name" value="Farnesyl Diphosphate Synthase"/>
    <property type="match status" value="1"/>
</dbReference>
<accession>A0ABT8WFU3</accession>
<dbReference type="InterPro" id="IPR000092">
    <property type="entry name" value="Polyprenyl_synt"/>
</dbReference>
<evidence type="ECO:0000256" key="3">
    <source>
        <dbReference type="ARBA" id="ARBA00022679"/>
    </source>
</evidence>
<name>A0ABT8WFU3_9FLAO</name>
<dbReference type="Proteomes" id="UP001176883">
    <property type="component" value="Unassembled WGS sequence"/>
</dbReference>
<comment type="cofactor">
    <cofactor evidence="1">
        <name>Mg(2+)</name>
        <dbReference type="ChEBI" id="CHEBI:18420"/>
    </cofactor>
</comment>
<dbReference type="SFLD" id="SFLDS00005">
    <property type="entry name" value="Isoprenoid_Synthase_Type_I"/>
    <property type="match status" value="1"/>
</dbReference>
<dbReference type="SUPFAM" id="SSF48576">
    <property type="entry name" value="Terpenoid synthases"/>
    <property type="match status" value="1"/>
</dbReference>
<reference evidence="7" key="1">
    <citation type="submission" date="2023-07" db="EMBL/GenBank/DDBJ databases">
        <title>Two novel species in the genus Flavivirga.</title>
        <authorList>
            <person name="Kwon K."/>
        </authorList>
    </citation>
    <scope>NUCLEOTIDE SEQUENCE</scope>
    <source>
        <strain evidence="7">KCTC 52353</strain>
    </source>
</reference>
<dbReference type="Pfam" id="PF00348">
    <property type="entry name" value="polyprenyl_synt"/>
    <property type="match status" value="1"/>
</dbReference>
<gene>
    <name evidence="7" type="ORF">Q4Q35_19650</name>
</gene>
<dbReference type="SFLD" id="SFLDG01017">
    <property type="entry name" value="Polyprenyl_Transferase_Like"/>
    <property type="match status" value="1"/>
</dbReference>
<proteinExistence type="inferred from homology"/>
<evidence type="ECO:0000256" key="6">
    <source>
        <dbReference type="RuleBase" id="RU004466"/>
    </source>
</evidence>
<evidence type="ECO:0000313" key="8">
    <source>
        <dbReference type="Proteomes" id="UP001176883"/>
    </source>
</evidence>
<keyword evidence="5" id="KW-0460">Magnesium</keyword>
<keyword evidence="4" id="KW-0479">Metal-binding</keyword>
<dbReference type="PANTHER" id="PTHR12001">
    <property type="entry name" value="GERANYLGERANYL PYROPHOSPHATE SYNTHASE"/>
    <property type="match status" value="1"/>
</dbReference>
<sequence length="325" mass="35792">MSKASSDWLLCNISKARLASINAIMEEIIDASDTNFKKLALHTARMGGKKLRPSLYLLALNTGDYYGKELLTPAAALELIHVASLHHDDVMDRADLRRNATSVNAEWGNLNATYSGNYLFSKAISILSQYDTTVNQITCGYISDLCLGQLKEAENAYNLKLSYEDHIDVLIKKTASLFELPCKLGALLSGASDDILEAITNYSKHMGIAFQLIDDLLDLKGNPHKTGKTVGTDLIEGVYTYATLYTLHETDHANKLTHLLTLDDMKPIHIQEAIELISLSGGLNAAKVKAKEHLEIAKNALSILPDNNTKTSLLNLTHFILARDH</sequence>
<dbReference type="EMBL" id="JAUOEK010000183">
    <property type="protein sequence ID" value="MDO5972021.1"/>
    <property type="molecule type" value="Genomic_DNA"/>
</dbReference>
<evidence type="ECO:0000256" key="4">
    <source>
        <dbReference type="ARBA" id="ARBA00022723"/>
    </source>
</evidence>
<keyword evidence="8" id="KW-1185">Reference proteome</keyword>
<keyword evidence="3 6" id="KW-0808">Transferase</keyword>
<evidence type="ECO:0000256" key="5">
    <source>
        <dbReference type="ARBA" id="ARBA00022842"/>
    </source>
</evidence>
<dbReference type="CDD" id="cd00685">
    <property type="entry name" value="Trans_IPPS_HT"/>
    <property type="match status" value="1"/>
</dbReference>
<dbReference type="InterPro" id="IPR033749">
    <property type="entry name" value="Polyprenyl_synt_CS"/>
</dbReference>